<feature type="region of interest" description="Disordered" evidence="1">
    <location>
        <begin position="1"/>
        <end position="28"/>
    </location>
</feature>
<dbReference type="HOGENOM" id="CLU_2267995_0_0_1"/>
<proteinExistence type="predicted"/>
<evidence type="ECO:0000313" key="3">
    <source>
        <dbReference type="Proteomes" id="UP000007306"/>
    </source>
</evidence>
<keyword evidence="3" id="KW-1185">Reference proteome</keyword>
<reference evidence="2" key="1">
    <citation type="submission" date="2015-06" db="UniProtKB">
        <authorList>
            <consortium name="EnsemblPlants"/>
        </authorList>
    </citation>
    <scope>IDENTIFICATION</scope>
</reference>
<dbReference type="Gramene" id="ORGLA11G0053600.1">
    <property type="protein sequence ID" value="ORGLA11G0053600.1"/>
    <property type="gene ID" value="ORGLA11G0053600"/>
</dbReference>
<evidence type="ECO:0000313" key="2">
    <source>
        <dbReference type="EnsemblPlants" id="ORGLA11G0053600.1"/>
    </source>
</evidence>
<sequence length="103" mass="10823">MGGGGGCLGIDDGDRGASPSLASAPPVGSALACRHPRLPLRCLDPTAFAHRRSLMEVGNSYFFQNEKGSTSAEENNDNMRCGGVTVETMELSTDLALRGRLII</sequence>
<dbReference type="Proteomes" id="UP000007306">
    <property type="component" value="Chromosome 11"/>
</dbReference>
<evidence type="ECO:0000256" key="1">
    <source>
        <dbReference type="SAM" id="MobiDB-lite"/>
    </source>
</evidence>
<dbReference type="AlphaFoldDB" id="I1QYE4"/>
<protein>
    <submittedName>
        <fullName evidence="2">Uncharacterized protein</fullName>
    </submittedName>
</protein>
<reference evidence="2 3" key="2">
    <citation type="submission" date="2018-04" db="EMBL/GenBank/DDBJ databases">
        <title>OglaRS2 (Oryza glaberrima Reference Sequence Version 2).</title>
        <authorList>
            <person name="Zhang J."/>
            <person name="Kudrna D."/>
            <person name="Lee S."/>
            <person name="Talag J."/>
            <person name="Rajasekar S."/>
            <person name="Wing R.A."/>
        </authorList>
    </citation>
    <scope>NUCLEOTIDE SEQUENCE [LARGE SCALE GENOMIC DNA]</scope>
    <source>
        <strain evidence="2 3">cv. IRGC 96717</strain>
    </source>
</reference>
<accession>I1QYE4</accession>
<name>I1QYE4_ORYGL</name>
<organism evidence="2 3">
    <name type="scientific">Oryza glaberrima</name>
    <name type="common">African rice</name>
    <dbReference type="NCBI Taxonomy" id="4538"/>
    <lineage>
        <taxon>Eukaryota</taxon>
        <taxon>Viridiplantae</taxon>
        <taxon>Streptophyta</taxon>
        <taxon>Embryophyta</taxon>
        <taxon>Tracheophyta</taxon>
        <taxon>Spermatophyta</taxon>
        <taxon>Magnoliopsida</taxon>
        <taxon>Liliopsida</taxon>
        <taxon>Poales</taxon>
        <taxon>Poaceae</taxon>
        <taxon>BOP clade</taxon>
        <taxon>Oryzoideae</taxon>
        <taxon>Oryzeae</taxon>
        <taxon>Oryzinae</taxon>
        <taxon>Oryza</taxon>
    </lineage>
</organism>
<dbReference type="EnsemblPlants" id="ORGLA11G0053600.1">
    <property type="protein sequence ID" value="ORGLA11G0053600.1"/>
    <property type="gene ID" value="ORGLA11G0053600"/>
</dbReference>